<keyword evidence="3" id="KW-1185">Reference proteome</keyword>
<reference evidence="2 3" key="1">
    <citation type="submission" date="2016-07" db="EMBL/GenBank/DDBJ databases">
        <title>Pervasive Adenine N6-methylation of Active Genes in Fungi.</title>
        <authorList>
            <consortium name="DOE Joint Genome Institute"/>
            <person name="Mondo S.J."/>
            <person name="Dannebaum R.O."/>
            <person name="Kuo R.C."/>
            <person name="Labutti K."/>
            <person name="Haridas S."/>
            <person name="Kuo A."/>
            <person name="Salamov A."/>
            <person name="Ahrendt S.R."/>
            <person name="Lipzen A."/>
            <person name="Sullivan W."/>
            <person name="Andreopoulos W.B."/>
            <person name="Clum A."/>
            <person name="Lindquist E."/>
            <person name="Daum C."/>
            <person name="Ramamoorthy G.K."/>
            <person name="Gryganskyi A."/>
            <person name="Culley D."/>
            <person name="Magnuson J.K."/>
            <person name="James T.Y."/>
            <person name="O'Malley M.A."/>
            <person name="Stajich J.E."/>
            <person name="Spatafora J.W."/>
            <person name="Visel A."/>
            <person name="Grigoriev I.V."/>
        </authorList>
    </citation>
    <scope>NUCLEOTIDE SEQUENCE [LARGE SCALE GENOMIC DNA]</scope>
    <source>
        <strain evidence="2 3">NRRL 2496</strain>
    </source>
</reference>
<sequence>MSTMSSSPTSPSRPKHLKLTKLIARRSAPSLPRSPSVNLAASVSRGFHSLGRLVRPRSTSNIVETDHPNPVIIAPAETKQEQAVMPSPSTSYASDCTVDSSSTVSRRSPSCFSVPATFAPSCSTSTASSCAALSVCSTTCSIVSSSSNSGSTNNALVDEISTLWIAFLSLHASLQLACILAAMTTPMVPPPAPASPTTVSINNTTTTTTTTTTTSLWASLSPKCNTSPRDNSIKQNEEPQDLPAFTIDAVLENQASTAILDTWRTHETTMANWKPSSRRERAMQKQQQRQALSEAQEQQTAYKESLHYLTQDLLAYIDSPSLTSAPTQCLIDLKPKLAQYLLAQASAAASA</sequence>
<comment type="caution">
    <text evidence="2">The sequence shown here is derived from an EMBL/GenBank/DDBJ whole genome shotgun (WGS) entry which is preliminary data.</text>
</comment>
<gene>
    <name evidence="2" type="ORF">BCR43DRAFT_491375</name>
</gene>
<feature type="region of interest" description="Disordered" evidence="1">
    <location>
        <begin position="270"/>
        <end position="298"/>
    </location>
</feature>
<proteinExistence type="predicted"/>
<evidence type="ECO:0000313" key="3">
    <source>
        <dbReference type="Proteomes" id="UP000242180"/>
    </source>
</evidence>
<name>A0A1X2HBY0_SYNRA</name>
<dbReference type="AlphaFoldDB" id="A0A1X2HBY0"/>
<organism evidence="2 3">
    <name type="scientific">Syncephalastrum racemosum</name>
    <name type="common">Filamentous fungus</name>
    <dbReference type="NCBI Taxonomy" id="13706"/>
    <lineage>
        <taxon>Eukaryota</taxon>
        <taxon>Fungi</taxon>
        <taxon>Fungi incertae sedis</taxon>
        <taxon>Mucoromycota</taxon>
        <taxon>Mucoromycotina</taxon>
        <taxon>Mucoromycetes</taxon>
        <taxon>Mucorales</taxon>
        <taxon>Syncephalastraceae</taxon>
        <taxon>Syncephalastrum</taxon>
    </lineage>
</organism>
<dbReference type="EMBL" id="MCGN01000005">
    <property type="protein sequence ID" value="ORY96260.1"/>
    <property type="molecule type" value="Genomic_DNA"/>
</dbReference>
<feature type="compositionally biased region" description="Polar residues" evidence="1">
    <location>
        <begin position="284"/>
        <end position="298"/>
    </location>
</feature>
<evidence type="ECO:0000313" key="2">
    <source>
        <dbReference type="EMBL" id="ORY96260.1"/>
    </source>
</evidence>
<dbReference type="InParanoid" id="A0A1X2HBY0"/>
<dbReference type="Proteomes" id="UP000242180">
    <property type="component" value="Unassembled WGS sequence"/>
</dbReference>
<protein>
    <submittedName>
        <fullName evidence="2">Uncharacterized protein</fullName>
    </submittedName>
</protein>
<evidence type="ECO:0000256" key="1">
    <source>
        <dbReference type="SAM" id="MobiDB-lite"/>
    </source>
</evidence>
<accession>A0A1X2HBY0</accession>